<dbReference type="RefSeq" id="WP_164363852.1">
    <property type="nucleotide sequence ID" value="NZ_CP066776.1"/>
</dbReference>
<dbReference type="Pfam" id="PF25231">
    <property type="entry name" value="DUF7847"/>
    <property type="match status" value="1"/>
</dbReference>
<protein>
    <submittedName>
        <fullName evidence="3">DUF4339 domain-containing protein</fullName>
    </submittedName>
</protein>
<proteinExistence type="predicted"/>
<dbReference type="Pfam" id="PF14237">
    <property type="entry name" value="GYF_2"/>
    <property type="match status" value="1"/>
</dbReference>
<reference evidence="3 4" key="1">
    <citation type="submission" date="2020-12" db="EMBL/GenBank/DDBJ databases">
        <title>Sulforoseuscoccus oceanibium gen. nov., sp. nov., a representative of the phylum Verrucomicrobia with special cytoplasmic membrane, and proposal of Sulforoseuscoccusaceae fam. nov.</title>
        <authorList>
            <person name="Xi F."/>
        </authorList>
    </citation>
    <scope>NUCLEOTIDE SEQUENCE [LARGE SCALE GENOMIC DNA]</scope>
    <source>
        <strain evidence="3 4">T37</strain>
    </source>
</reference>
<accession>A0A6B3L5I8</accession>
<organism evidence="3 4">
    <name type="scientific">Sulfuriroseicoccus oceanibius</name>
    <dbReference type="NCBI Taxonomy" id="2707525"/>
    <lineage>
        <taxon>Bacteria</taxon>
        <taxon>Pseudomonadati</taxon>
        <taxon>Verrucomicrobiota</taxon>
        <taxon>Verrucomicrobiia</taxon>
        <taxon>Verrucomicrobiales</taxon>
        <taxon>Verrucomicrobiaceae</taxon>
        <taxon>Sulfuriroseicoccus</taxon>
    </lineage>
</organism>
<dbReference type="AlphaFoldDB" id="A0A6B3L5I8"/>
<feature type="domain" description="GYF" evidence="1">
    <location>
        <begin position="4"/>
        <end position="54"/>
    </location>
</feature>
<keyword evidence="4" id="KW-1185">Reference proteome</keyword>
<dbReference type="InterPro" id="IPR057169">
    <property type="entry name" value="DUF7847"/>
</dbReference>
<evidence type="ECO:0000313" key="4">
    <source>
        <dbReference type="Proteomes" id="UP000475117"/>
    </source>
</evidence>
<evidence type="ECO:0000313" key="3">
    <source>
        <dbReference type="EMBL" id="QQL45324.1"/>
    </source>
</evidence>
<dbReference type="Proteomes" id="UP000475117">
    <property type="component" value="Chromosome"/>
</dbReference>
<dbReference type="EMBL" id="CP066776">
    <property type="protein sequence ID" value="QQL45324.1"/>
    <property type="molecule type" value="Genomic_DNA"/>
</dbReference>
<gene>
    <name evidence="3" type="ORF">G3M56_001675</name>
</gene>
<evidence type="ECO:0000259" key="1">
    <source>
        <dbReference type="Pfam" id="PF14237"/>
    </source>
</evidence>
<feature type="domain" description="DUF7847" evidence="2">
    <location>
        <begin position="226"/>
        <end position="325"/>
    </location>
</feature>
<dbReference type="InterPro" id="IPR025640">
    <property type="entry name" value="GYF_2"/>
</dbReference>
<name>A0A6B3L5I8_9BACT</name>
<sequence length="359" mass="38473">MSEWFYTSNGQSNGPVSFETLKNLAASGHFTNSENLVWTKGMDEWSRADQIPGLQPSSTPPPLPDGTGSTPSNPYAAPSTVGYYAPVGPAPDRADITPGSSPIEPTMALAAGWRALRNNAGPVTLFWIAFVAASMAINLICNSIFPPVYVDVSGFDLPSEFSQALATQPQAHPVTQVISFVANGILMLFFCRFMLNVVTRQDLSAGSILAEKSKAWKNIAGGILLYVILIASAVPGGALAFAGFTLAMQDSPLGVPLILAGSLLAVCLYMYFFARLLFYTYSIVDRNCGPVAALKDSWNITRNNFWRLALIGLIYFGLFCASGLTLFIGLIIVIPLMSLVAAVAYRWLRVGAHAATDVL</sequence>
<dbReference type="KEGG" id="soa:G3M56_001675"/>
<evidence type="ECO:0000259" key="2">
    <source>
        <dbReference type="Pfam" id="PF25231"/>
    </source>
</evidence>